<evidence type="ECO:0000313" key="2">
    <source>
        <dbReference type="Proteomes" id="UP000238348"/>
    </source>
</evidence>
<sequence length="355" mass="36216">MSSLVHCAAGGLFLSGLALSSACGDTPYVGGDCATTEDCHGDSQNAPGTICIAERCECAEPGKVVCCARGEEGPGCFEMCRPCDECAEGTAECSGVIDPSSRCDSDAECPGPPDARCGAGRCVGGKCEVAIKPGRVGSQVRGDCKQDECTEEGHVVSVPAYDVYNDGNQCTNDLCDYDRPLNALLDGVICPISGSGRCHEGRCVECLDEDPTLHCPGGLACDGVFCVPTHCVNMALDAGRGETAQDCGGPCKPCRDGDACRAAGDCQSGVCAMAHCKAPTCDDGVRNGDEAGVDCSGSCPRRCPDGASCKSGDDCVSRVCWAGACEEPTCKDGVENSDELGVDCGGKGCDAACRL</sequence>
<dbReference type="Proteomes" id="UP000238348">
    <property type="component" value="Chromosome"/>
</dbReference>
<dbReference type="AlphaFoldDB" id="A0A2L0EKJ9"/>
<gene>
    <name evidence="1" type="ORF">SOCE26_012150</name>
</gene>
<reference evidence="1 2" key="1">
    <citation type="submission" date="2015-09" db="EMBL/GenBank/DDBJ databases">
        <title>Sorangium comparison.</title>
        <authorList>
            <person name="Zaburannyi N."/>
            <person name="Bunk B."/>
            <person name="Overmann J."/>
            <person name="Mueller R."/>
        </authorList>
    </citation>
    <scope>NUCLEOTIDE SEQUENCE [LARGE SCALE GENOMIC DNA]</scope>
    <source>
        <strain evidence="1 2">So ce26</strain>
    </source>
</reference>
<proteinExistence type="predicted"/>
<protein>
    <submittedName>
        <fullName evidence="1">Uncharacterized protein</fullName>
    </submittedName>
</protein>
<accession>A0A2L0EKJ9</accession>
<organism evidence="1 2">
    <name type="scientific">Sorangium cellulosum</name>
    <name type="common">Polyangium cellulosum</name>
    <dbReference type="NCBI Taxonomy" id="56"/>
    <lineage>
        <taxon>Bacteria</taxon>
        <taxon>Pseudomonadati</taxon>
        <taxon>Myxococcota</taxon>
        <taxon>Polyangia</taxon>
        <taxon>Polyangiales</taxon>
        <taxon>Polyangiaceae</taxon>
        <taxon>Sorangium</taxon>
    </lineage>
</organism>
<name>A0A2L0EKJ9_SORCE</name>
<evidence type="ECO:0000313" key="1">
    <source>
        <dbReference type="EMBL" id="AUX39820.1"/>
    </source>
</evidence>
<dbReference type="EMBL" id="CP012673">
    <property type="protein sequence ID" value="AUX39820.1"/>
    <property type="molecule type" value="Genomic_DNA"/>
</dbReference>